<evidence type="ECO:0000259" key="5">
    <source>
        <dbReference type="Pfam" id="PF08245"/>
    </source>
</evidence>
<dbReference type="GO" id="GO:0016881">
    <property type="term" value="F:acid-amino acid ligase activity"/>
    <property type="evidence" value="ECO:0007669"/>
    <property type="project" value="InterPro"/>
</dbReference>
<dbReference type="PANTHER" id="PTHR23135">
    <property type="entry name" value="MUR LIGASE FAMILY MEMBER"/>
    <property type="match status" value="1"/>
</dbReference>
<comment type="similarity">
    <text evidence="2">Belongs to the MurCDEF family. MurE subfamily.</text>
</comment>
<comment type="subcellular location">
    <subcellularLocation>
        <location evidence="3">Cytoplasm</location>
    </subcellularLocation>
</comment>
<dbReference type="SUPFAM" id="SSF53244">
    <property type="entry name" value="MurD-like peptide ligases, peptide-binding domain"/>
    <property type="match status" value="1"/>
</dbReference>
<dbReference type="AlphaFoldDB" id="A0A9D2NQQ7"/>
<dbReference type="Gene3D" id="3.40.1190.10">
    <property type="entry name" value="Mur-like, catalytic domain"/>
    <property type="match status" value="1"/>
</dbReference>
<dbReference type="Pfam" id="PF02875">
    <property type="entry name" value="Mur_ligase_C"/>
    <property type="match status" value="1"/>
</dbReference>
<keyword evidence="3" id="KW-0131">Cell cycle</keyword>
<dbReference type="InterPro" id="IPR013221">
    <property type="entry name" value="Mur_ligase_cen"/>
</dbReference>
<keyword evidence="3" id="KW-0133">Cell shape</keyword>
<protein>
    <submittedName>
        <fullName evidence="6">UDP-N-acetylmuramoyl-L-alanyl-D-glutamate--2, 6-diaminopimelate ligase</fullName>
    </submittedName>
</protein>
<keyword evidence="3" id="KW-0573">Peptidoglycan synthesis</keyword>
<dbReference type="InterPro" id="IPR036615">
    <property type="entry name" value="Mur_ligase_C_dom_sf"/>
</dbReference>
<dbReference type="EMBL" id="DWWM01000042">
    <property type="protein sequence ID" value="HJC36737.1"/>
    <property type="molecule type" value="Genomic_DNA"/>
</dbReference>
<evidence type="ECO:0000256" key="2">
    <source>
        <dbReference type="ARBA" id="ARBA00005898"/>
    </source>
</evidence>
<feature type="domain" description="Mur ligase C-terminal" evidence="4">
    <location>
        <begin position="320"/>
        <end position="441"/>
    </location>
</feature>
<evidence type="ECO:0000256" key="1">
    <source>
        <dbReference type="ARBA" id="ARBA00004752"/>
    </source>
</evidence>
<evidence type="ECO:0000313" key="6">
    <source>
        <dbReference type="EMBL" id="HJC36737.1"/>
    </source>
</evidence>
<proteinExistence type="inferred from homology"/>
<accession>A0A9D2NQQ7</accession>
<dbReference type="Gene3D" id="3.40.1390.10">
    <property type="entry name" value="MurE/MurF, N-terminal domain"/>
    <property type="match status" value="1"/>
</dbReference>
<evidence type="ECO:0000313" key="7">
    <source>
        <dbReference type="Proteomes" id="UP000823896"/>
    </source>
</evidence>
<dbReference type="Gene3D" id="3.90.190.20">
    <property type="entry name" value="Mur ligase, C-terminal domain"/>
    <property type="match status" value="1"/>
</dbReference>
<reference evidence="6" key="1">
    <citation type="journal article" date="2021" name="PeerJ">
        <title>Extensive microbial diversity within the chicken gut microbiome revealed by metagenomics and culture.</title>
        <authorList>
            <person name="Gilroy R."/>
            <person name="Ravi A."/>
            <person name="Getino M."/>
            <person name="Pursley I."/>
            <person name="Horton D.L."/>
            <person name="Alikhan N.F."/>
            <person name="Baker D."/>
            <person name="Gharbi K."/>
            <person name="Hall N."/>
            <person name="Watson M."/>
            <person name="Adriaenssens E.M."/>
            <person name="Foster-Nyarko E."/>
            <person name="Jarju S."/>
            <person name="Secka A."/>
            <person name="Antonio M."/>
            <person name="Oren A."/>
            <person name="Chaudhuri R.R."/>
            <person name="La Ragione R."/>
            <person name="Hildebrand F."/>
            <person name="Pallen M.J."/>
        </authorList>
    </citation>
    <scope>NUCLEOTIDE SEQUENCE</scope>
    <source>
        <strain evidence="6">CHK187-11901</strain>
    </source>
</reference>
<sequence>MEKIRLNELLSLIGVDSSDTRIVRGMNEDSRKVSEDWLFLARSGMRGNGKEHVQEALAHGAAVLMEEQCDLEGVYICEDLSKAQIILGKALYPDLCEGMLCIGVTGTSGKSSTSAFLYQMLSAAMPCVRIGTHQVSGAGWEEEIANTTPPLCELIRLIEMARARQVRCVIMEVSSHAIAEKRIALLRFDHLIYTNIREDHLDFHHCAAHYRYTKYALRHYLKPGGQVIVNHDDPGLRQLCSLLDGHCTTFGHVASHFQIVKERCERSGIHFMVNEYVCHAALYGRFQVMNIVPALIVARQLGFSRAWIEAKVAELRPLEGRMQKLWDHPLVFVDYAHTEDAVCRLFDSLSDLSHERVITVIGCGGEREQKKRAAIAALASACSDLCIFTADNPRGEALSSILLQMRAAAGACMVFEERAHAIKFAVENSRNDDIILVVGKGDEKIQIVAGERVPFDDSKILLRLLKTREDG</sequence>
<gene>
    <name evidence="6" type="ORF">H9702_06365</name>
</gene>
<dbReference type="SUPFAM" id="SSF53623">
    <property type="entry name" value="MurD-like peptide ligases, catalytic domain"/>
    <property type="match status" value="1"/>
</dbReference>
<dbReference type="PANTHER" id="PTHR23135:SF4">
    <property type="entry name" value="UDP-N-ACETYLMURAMOYL-L-ALANYL-D-GLUTAMATE--2,6-DIAMINOPIMELATE LIGASE MURE HOMOLOG, CHLOROPLASTIC"/>
    <property type="match status" value="1"/>
</dbReference>
<dbReference type="Proteomes" id="UP000823896">
    <property type="component" value="Unassembled WGS sequence"/>
</dbReference>
<keyword evidence="6" id="KW-0436">Ligase</keyword>
<dbReference type="InterPro" id="IPR035911">
    <property type="entry name" value="MurE/MurF_N"/>
</dbReference>
<dbReference type="InterPro" id="IPR036565">
    <property type="entry name" value="Mur-like_cat_sf"/>
</dbReference>
<dbReference type="GO" id="GO:0009252">
    <property type="term" value="P:peptidoglycan biosynthetic process"/>
    <property type="evidence" value="ECO:0007669"/>
    <property type="project" value="UniProtKB-KW"/>
</dbReference>
<feature type="domain" description="Mur ligase central" evidence="5">
    <location>
        <begin position="104"/>
        <end position="298"/>
    </location>
</feature>
<dbReference type="InterPro" id="IPR004101">
    <property type="entry name" value="Mur_ligase_C"/>
</dbReference>
<keyword evidence="3" id="KW-0132">Cell division</keyword>
<organism evidence="6 7">
    <name type="scientific">Candidatus Merdibacter merdavium</name>
    <dbReference type="NCBI Taxonomy" id="2838692"/>
    <lineage>
        <taxon>Bacteria</taxon>
        <taxon>Bacillati</taxon>
        <taxon>Bacillota</taxon>
        <taxon>Erysipelotrichia</taxon>
        <taxon>Erysipelotrichales</taxon>
        <taxon>Erysipelotrichaceae</taxon>
        <taxon>Merdibacter</taxon>
    </lineage>
</organism>
<dbReference type="GO" id="GO:0051301">
    <property type="term" value="P:cell division"/>
    <property type="evidence" value="ECO:0007669"/>
    <property type="project" value="UniProtKB-KW"/>
</dbReference>
<dbReference type="GO" id="GO:0008360">
    <property type="term" value="P:regulation of cell shape"/>
    <property type="evidence" value="ECO:0007669"/>
    <property type="project" value="UniProtKB-KW"/>
</dbReference>
<dbReference type="NCBIfam" id="TIGR01085">
    <property type="entry name" value="murE"/>
    <property type="match status" value="1"/>
</dbReference>
<dbReference type="GO" id="GO:0005524">
    <property type="term" value="F:ATP binding"/>
    <property type="evidence" value="ECO:0007669"/>
    <property type="project" value="InterPro"/>
</dbReference>
<dbReference type="Pfam" id="PF08245">
    <property type="entry name" value="Mur_ligase_M"/>
    <property type="match status" value="1"/>
</dbReference>
<keyword evidence="3" id="KW-0961">Cell wall biogenesis/degradation</keyword>
<reference evidence="6" key="2">
    <citation type="submission" date="2021-04" db="EMBL/GenBank/DDBJ databases">
        <authorList>
            <person name="Gilroy R."/>
        </authorList>
    </citation>
    <scope>NUCLEOTIDE SEQUENCE</scope>
    <source>
        <strain evidence="6">CHK187-11901</strain>
    </source>
</reference>
<dbReference type="GO" id="GO:0071555">
    <property type="term" value="P:cell wall organization"/>
    <property type="evidence" value="ECO:0007669"/>
    <property type="project" value="UniProtKB-KW"/>
</dbReference>
<evidence type="ECO:0000259" key="4">
    <source>
        <dbReference type="Pfam" id="PF02875"/>
    </source>
</evidence>
<evidence type="ECO:0000256" key="3">
    <source>
        <dbReference type="RuleBase" id="RU004135"/>
    </source>
</evidence>
<comment type="pathway">
    <text evidence="1 3">Cell wall biogenesis; peptidoglycan biosynthesis.</text>
</comment>
<name>A0A9D2NQQ7_9FIRM</name>
<dbReference type="GO" id="GO:0005737">
    <property type="term" value="C:cytoplasm"/>
    <property type="evidence" value="ECO:0007669"/>
    <property type="project" value="UniProtKB-SubCell"/>
</dbReference>
<comment type="caution">
    <text evidence="6">The sequence shown here is derived from an EMBL/GenBank/DDBJ whole genome shotgun (WGS) entry which is preliminary data.</text>
</comment>
<dbReference type="InterPro" id="IPR005761">
    <property type="entry name" value="UDP-N-AcMur-Glu-dNH2Pim_ligase"/>
</dbReference>
<dbReference type="SUPFAM" id="SSF63418">
    <property type="entry name" value="MurE/MurF N-terminal domain"/>
    <property type="match status" value="1"/>
</dbReference>